<keyword evidence="2" id="KW-1185">Reference proteome</keyword>
<dbReference type="Gene3D" id="3.40.50.150">
    <property type="entry name" value="Vaccinia Virus protein VP39"/>
    <property type="match status" value="1"/>
</dbReference>
<dbReference type="Pfam" id="PF13489">
    <property type="entry name" value="Methyltransf_23"/>
    <property type="match status" value="1"/>
</dbReference>
<name>A0A6F8XL63_9ACTN</name>
<proteinExistence type="predicted"/>
<gene>
    <name evidence="1" type="ORF">Pflav_009660</name>
</gene>
<organism evidence="1 2">
    <name type="scientific">Phytohabitans flavus</name>
    <dbReference type="NCBI Taxonomy" id="1076124"/>
    <lineage>
        <taxon>Bacteria</taxon>
        <taxon>Bacillati</taxon>
        <taxon>Actinomycetota</taxon>
        <taxon>Actinomycetes</taxon>
        <taxon>Micromonosporales</taxon>
        <taxon>Micromonosporaceae</taxon>
    </lineage>
</organism>
<protein>
    <submittedName>
        <fullName evidence="1">Uncharacterized protein</fullName>
    </submittedName>
</protein>
<dbReference type="AlphaFoldDB" id="A0A6F8XL63"/>
<dbReference type="Proteomes" id="UP000502508">
    <property type="component" value="Chromosome"/>
</dbReference>
<evidence type="ECO:0000313" key="1">
    <source>
        <dbReference type="EMBL" id="BCB74556.1"/>
    </source>
</evidence>
<reference evidence="1 2" key="2">
    <citation type="submission" date="2020-03" db="EMBL/GenBank/DDBJ databases">
        <authorList>
            <person name="Ichikawa N."/>
            <person name="Kimura A."/>
            <person name="Kitahashi Y."/>
            <person name="Uohara A."/>
        </authorList>
    </citation>
    <scope>NUCLEOTIDE SEQUENCE [LARGE SCALE GENOMIC DNA]</scope>
    <source>
        <strain evidence="1 2">NBRC 107702</strain>
    </source>
</reference>
<sequence>MQALAAMYDPYSIARLAEHTIPETARCLVLGVGASRIAAHLADRAPYGEVVATDTDHTHTVRHPRVRQLTHDIATDPLPQGPWDVIHARLLLGHLPQRDTLLATLADVLQHNGLLVVEELAGTWPFSVLDAPDLHEADRLYATYGRAFGAVLAAQGVDLTWSRRVHAHMRNLGLDVDTQVHAATWTGNSPGTQLPWASAGLLRDQLTAHGMARADITAFRDLLRRHDLRVLGNAAVSTIGLRTH</sequence>
<reference evidence="1 2" key="1">
    <citation type="submission" date="2020-03" db="EMBL/GenBank/DDBJ databases">
        <title>Whole genome shotgun sequence of Phytohabitans flavus NBRC 107702.</title>
        <authorList>
            <person name="Komaki H."/>
            <person name="Tamura T."/>
        </authorList>
    </citation>
    <scope>NUCLEOTIDE SEQUENCE [LARGE SCALE GENOMIC DNA]</scope>
    <source>
        <strain evidence="1 2">NBRC 107702</strain>
    </source>
</reference>
<dbReference type="KEGG" id="pfla:Pflav_009660"/>
<evidence type="ECO:0000313" key="2">
    <source>
        <dbReference type="Proteomes" id="UP000502508"/>
    </source>
</evidence>
<dbReference type="SUPFAM" id="SSF53335">
    <property type="entry name" value="S-adenosyl-L-methionine-dependent methyltransferases"/>
    <property type="match status" value="1"/>
</dbReference>
<dbReference type="EMBL" id="AP022870">
    <property type="protein sequence ID" value="BCB74556.1"/>
    <property type="molecule type" value="Genomic_DNA"/>
</dbReference>
<dbReference type="InterPro" id="IPR029063">
    <property type="entry name" value="SAM-dependent_MTases_sf"/>
</dbReference>
<accession>A0A6F8XL63</accession>